<keyword evidence="3" id="KW-0813">Transport</keyword>
<gene>
    <name evidence="9" type="ORF">DFR56_10913</name>
</gene>
<evidence type="ECO:0000259" key="8">
    <source>
        <dbReference type="SMART" id="SM00062"/>
    </source>
</evidence>
<dbReference type="SUPFAM" id="SSF53850">
    <property type="entry name" value="Periplasmic binding protein-like II"/>
    <property type="match status" value="1"/>
</dbReference>
<reference evidence="9 10" key="1">
    <citation type="submission" date="2018-05" db="EMBL/GenBank/DDBJ databases">
        <title>Genomic Encyclopedia of Type Strains, Phase IV (KMG-IV): sequencing the most valuable type-strain genomes for metagenomic binning, comparative biology and taxonomic classification.</title>
        <authorList>
            <person name="Goeker M."/>
        </authorList>
    </citation>
    <scope>NUCLEOTIDE SEQUENCE [LARGE SCALE GENOMIC DNA]</scope>
    <source>
        <strain evidence="9 10">DSM 28556</strain>
    </source>
</reference>
<dbReference type="InterPro" id="IPR010067">
    <property type="entry name" value="ABC_SsuA_sub-bd"/>
</dbReference>
<proteinExistence type="inferred from homology"/>
<sequence>MVRKLILSALIALSFIVVSGCGENKSAQENQSNEESENVVRIGFQKGNTLNILKESGFLEKKLESEGYKVEWREFVHGGTLLEGLFTGHIDFGHAADGSGISAQAGNKPFVYVGADLPNPEGVGVLVHENAGINSIEQLKGKKIGVLKGGNHHYLAILAIEDAGLTIDDVEWVYLEDAAQQRTAFETKKIDALATYDPFFAGVEVDLETINLTEGKDYGYPNRTFYYANEEFYNEHPELVALILEATDESDQWANENKDEVVKLVSNMLGIEENIIERAVNRREYAVDQMEEDIIKAQQKQADVYYEIGLIPNKIDIKDRVPNE</sequence>
<dbReference type="PANTHER" id="PTHR30024">
    <property type="entry name" value="ALIPHATIC SULFONATES-BINDING PROTEIN-RELATED"/>
    <property type="match status" value="1"/>
</dbReference>
<evidence type="ECO:0000256" key="4">
    <source>
        <dbReference type="ARBA" id="ARBA00022729"/>
    </source>
</evidence>
<dbReference type="SMART" id="SM00062">
    <property type="entry name" value="PBPb"/>
    <property type="match status" value="1"/>
</dbReference>
<dbReference type="Proteomes" id="UP000247978">
    <property type="component" value="Unassembled WGS sequence"/>
</dbReference>
<dbReference type="InterPro" id="IPR015168">
    <property type="entry name" value="SsuA/THI5"/>
</dbReference>
<dbReference type="NCBIfam" id="TIGR01728">
    <property type="entry name" value="SsuA_fam"/>
    <property type="match status" value="1"/>
</dbReference>
<dbReference type="GO" id="GO:0016020">
    <property type="term" value="C:membrane"/>
    <property type="evidence" value="ECO:0007669"/>
    <property type="project" value="InterPro"/>
</dbReference>
<dbReference type="OrthoDB" id="286202at2"/>
<evidence type="ECO:0000256" key="2">
    <source>
        <dbReference type="ARBA" id="ARBA00010742"/>
    </source>
</evidence>
<evidence type="ECO:0000313" key="10">
    <source>
        <dbReference type="Proteomes" id="UP000247978"/>
    </source>
</evidence>
<dbReference type="AlphaFoldDB" id="A0A2V3VY84"/>
<dbReference type="InterPro" id="IPR001638">
    <property type="entry name" value="Solute-binding_3/MltF_N"/>
</dbReference>
<dbReference type="GO" id="GO:0042597">
    <property type="term" value="C:periplasmic space"/>
    <property type="evidence" value="ECO:0007669"/>
    <property type="project" value="UniProtKB-SubCell"/>
</dbReference>
<comment type="subcellular location">
    <subcellularLocation>
        <location evidence="1">Periplasm</location>
    </subcellularLocation>
</comment>
<dbReference type="EMBL" id="QJJQ01000009">
    <property type="protein sequence ID" value="PXW85851.1"/>
    <property type="molecule type" value="Genomic_DNA"/>
</dbReference>
<keyword evidence="5" id="KW-0564">Palmitate</keyword>
<organism evidence="9 10">
    <name type="scientific">Pseudogracilibacillus auburnensis</name>
    <dbReference type="NCBI Taxonomy" id="1494959"/>
    <lineage>
        <taxon>Bacteria</taxon>
        <taxon>Bacillati</taxon>
        <taxon>Bacillota</taxon>
        <taxon>Bacilli</taxon>
        <taxon>Bacillales</taxon>
        <taxon>Bacillaceae</taxon>
        <taxon>Pseudogracilibacillus</taxon>
    </lineage>
</organism>
<keyword evidence="4 7" id="KW-0732">Signal</keyword>
<accession>A0A2V3VY84</accession>
<dbReference type="RefSeq" id="WP_110395821.1">
    <property type="nucleotide sequence ID" value="NZ_JBHUHB010000001.1"/>
</dbReference>
<comment type="similarity">
    <text evidence="2">Belongs to the bacterial solute-binding protein SsuA/TauA family.</text>
</comment>
<feature type="domain" description="Solute-binding protein family 3/N-terminal" evidence="8">
    <location>
        <begin position="39"/>
        <end position="257"/>
    </location>
</feature>
<keyword evidence="6" id="KW-0449">Lipoprotein</keyword>
<dbReference type="Pfam" id="PF09084">
    <property type="entry name" value="NMT1"/>
    <property type="match status" value="1"/>
</dbReference>
<evidence type="ECO:0000313" key="9">
    <source>
        <dbReference type="EMBL" id="PXW85851.1"/>
    </source>
</evidence>
<feature type="chain" id="PRO_5038556014" evidence="7">
    <location>
        <begin position="20"/>
        <end position="324"/>
    </location>
</feature>
<evidence type="ECO:0000256" key="6">
    <source>
        <dbReference type="ARBA" id="ARBA00023288"/>
    </source>
</evidence>
<dbReference type="PROSITE" id="PS51257">
    <property type="entry name" value="PROKAR_LIPOPROTEIN"/>
    <property type="match status" value="1"/>
</dbReference>
<feature type="signal peptide" evidence="7">
    <location>
        <begin position="1"/>
        <end position="19"/>
    </location>
</feature>
<evidence type="ECO:0000256" key="1">
    <source>
        <dbReference type="ARBA" id="ARBA00004418"/>
    </source>
</evidence>
<evidence type="ECO:0000256" key="5">
    <source>
        <dbReference type="ARBA" id="ARBA00023139"/>
    </source>
</evidence>
<protein>
    <submittedName>
        <fullName evidence="9">Sulfonate transport system substrate-binding protein</fullName>
    </submittedName>
</protein>
<evidence type="ECO:0000256" key="3">
    <source>
        <dbReference type="ARBA" id="ARBA00022448"/>
    </source>
</evidence>
<dbReference type="Gene3D" id="3.40.190.10">
    <property type="entry name" value="Periplasmic binding protein-like II"/>
    <property type="match status" value="2"/>
</dbReference>
<name>A0A2V3VY84_9BACI</name>
<comment type="caution">
    <text evidence="9">The sequence shown here is derived from an EMBL/GenBank/DDBJ whole genome shotgun (WGS) entry which is preliminary data.</text>
</comment>
<evidence type="ECO:0000256" key="7">
    <source>
        <dbReference type="SAM" id="SignalP"/>
    </source>
</evidence>
<dbReference type="GO" id="GO:0042626">
    <property type="term" value="F:ATPase-coupled transmembrane transporter activity"/>
    <property type="evidence" value="ECO:0007669"/>
    <property type="project" value="InterPro"/>
</dbReference>
<keyword evidence="10" id="KW-1185">Reference proteome</keyword>
<dbReference type="PANTHER" id="PTHR30024:SF42">
    <property type="entry name" value="ALIPHATIC SULFONATES-BINDING PROTEIN-RELATED"/>
    <property type="match status" value="1"/>
</dbReference>